<organism evidence="4 5">
    <name type="scientific">Erythrobacter westpacificensis</name>
    <dbReference type="NCBI Taxonomy" id="1055231"/>
    <lineage>
        <taxon>Bacteria</taxon>
        <taxon>Pseudomonadati</taxon>
        <taxon>Pseudomonadota</taxon>
        <taxon>Alphaproteobacteria</taxon>
        <taxon>Sphingomonadales</taxon>
        <taxon>Erythrobacteraceae</taxon>
        <taxon>Erythrobacter/Porphyrobacter group</taxon>
        <taxon>Erythrobacter</taxon>
    </lineage>
</organism>
<dbReference type="InterPro" id="IPR038729">
    <property type="entry name" value="Rad50/SbcC_AAA"/>
</dbReference>
<feature type="region of interest" description="Disordered" evidence="2">
    <location>
        <begin position="464"/>
        <end position="513"/>
    </location>
</feature>
<feature type="compositionally biased region" description="Basic and acidic residues" evidence="2">
    <location>
        <begin position="303"/>
        <end position="318"/>
    </location>
</feature>
<feature type="coiled-coil region" evidence="1">
    <location>
        <begin position="972"/>
        <end position="1064"/>
    </location>
</feature>
<dbReference type="Pfam" id="PF13476">
    <property type="entry name" value="AAA_23"/>
    <property type="match status" value="1"/>
</dbReference>
<dbReference type="EMBL" id="BAABHV010000016">
    <property type="protein sequence ID" value="GAA5056735.1"/>
    <property type="molecule type" value="Genomic_DNA"/>
</dbReference>
<evidence type="ECO:0000259" key="3">
    <source>
        <dbReference type="Pfam" id="PF13476"/>
    </source>
</evidence>
<dbReference type="PANTHER" id="PTHR32114">
    <property type="entry name" value="ABC TRANSPORTER ABCH.3"/>
    <property type="match status" value="1"/>
</dbReference>
<dbReference type="RefSeq" id="WP_346033082.1">
    <property type="nucleotide sequence ID" value="NZ_BAABHV010000016.1"/>
</dbReference>
<name>A0ABP9KDS6_9SPHN</name>
<reference evidence="5" key="1">
    <citation type="journal article" date="2019" name="Int. J. Syst. Evol. Microbiol.">
        <title>The Global Catalogue of Microorganisms (GCM) 10K type strain sequencing project: providing services to taxonomists for standard genome sequencing and annotation.</title>
        <authorList>
            <consortium name="The Broad Institute Genomics Platform"/>
            <consortium name="The Broad Institute Genome Sequencing Center for Infectious Disease"/>
            <person name="Wu L."/>
            <person name="Ma J."/>
        </authorList>
    </citation>
    <scope>NUCLEOTIDE SEQUENCE [LARGE SCALE GENOMIC DNA]</scope>
    <source>
        <strain evidence="5">JCM 18014</strain>
    </source>
</reference>
<evidence type="ECO:0000256" key="2">
    <source>
        <dbReference type="SAM" id="MobiDB-lite"/>
    </source>
</evidence>
<gene>
    <name evidence="4" type="ORF">GCM10023208_21570</name>
</gene>
<evidence type="ECO:0000313" key="5">
    <source>
        <dbReference type="Proteomes" id="UP001500518"/>
    </source>
</evidence>
<feature type="compositionally biased region" description="Basic and acidic residues" evidence="2">
    <location>
        <begin position="480"/>
        <end position="513"/>
    </location>
</feature>
<evidence type="ECO:0000313" key="4">
    <source>
        <dbReference type="EMBL" id="GAA5056735.1"/>
    </source>
</evidence>
<dbReference type="Proteomes" id="UP001500518">
    <property type="component" value="Unassembled WGS sequence"/>
</dbReference>
<feature type="compositionally biased region" description="Basic and acidic residues" evidence="2">
    <location>
        <begin position="345"/>
        <end position="376"/>
    </location>
</feature>
<comment type="caution">
    <text evidence="4">The sequence shown here is derived from an EMBL/GenBank/DDBJ whole genome shotgun (WGS) entry which is preliminary data.</text>
</comment>
<dbReference type="InterPro" id="IPR027417">
    <property type="entry name" value="P-loop_NTPase"/>
</dbReference>
<dbReference type="Gene3D" id="3.40.50.300">
    <property type="entry name" value="P-loop containing nucleotide triphosphate hydrolases"/>
    <property type="match status" value="2"/>
</dbReference>
<protein>
    <submittedName>
        <fullName evidence="4">SbcC/MukB-like Walker B domain-containing protein</fullName>
    </submittedName>
</protein>
<proteinExistence type="predicted"/>
<feature type="region of interest" description="Disordered" evidence="2">
    <location>
        <begin position="909"/>
        <end position="929"/>
    </location>
</feature>
<feature type="region of interest" description="Disordered" evidence="2">
    <location>
        <begin position="739"/>
        <end position="764"/>
    </location>
</feature>
<keyword evidence="1" id="KW-0175">Coiled coil</keyword>
<accession>A0ABP9KDS6</accession>
<sequence>MRILAIRGSNLASLAGDFAVDFANGPLADAGIFAITGPTGAGKSTLLDAMSLALFDAIPRLAGAPASGQLSDDGLSPRDPRAILRHGAGEGHAELDFVARDGRSYRSRWSVRRARGRADGRVQQASIDLECLDTGERLGGRKRETLAEIERLIGLNAEQFGRAVVLAQGEFEAFIKASGDERAQLLEKLTGAAIYTVLGRKAFEKAKDIRSGYQGLEDQITRQEGLSDEDRAALEIAIAEAKTDCEAKANAHEALQAACRWTERLAELTDKAAQGRAARDAAQQAVAEATPREQALKRRKRAFDHAGHWRQLEEKRGETGGAQRNLAERVKAEEEAQKAETAARAAEEKATSALEEAKANRRKADPELHEAREADRAIAEAEKRREETAANLTGCREAHDRAQVAVAGTKAEYEKAQQKRAELEQWRESNAGLETLAREETALADDLSAFSVLQKELEALQGERDAAKAEADKAQGALEEADKTSAQAEKEHGAAKKALEKAREETPDTETLQRLETEREALREVQTQHGALQQAQEREAEADGQLVATRQLACRIKAEEADRQRELSGIEADLPALLARKVESEHAQTRALAASDESVVALREALEDGEACPVCGATEHRLSAVQAIFGEAVEEARARAAETSGALDEARIRQTVLKTEIAAGGKNLERAESDAERQAQTLAARASDRELREADRSAAMEKADLDPCMAEDDLLDLLAERLPQIDAERKRLRGSAARLEAARHEEEDKRAACDTAREDRDRKQEAQRNAAEALAAIARKLDGTATEQDRIAATLDRTLNDLADWRALPDPADWVSCRAREWRGKEEELRDVDARIPALLEQWTTDRATASTASRDLENARTLSSTAQATLDERLSARRALLGGRPVAELESELSEALEKAEAAQAAARDRLGTARTEAASARSHRQGAEEILTRLGGDLARLQEAFDKALSATDLSPEEVAEAAGAGSQALEKEEAELRGLHTALAEATAALEQREADLAAHEQSERPETDPDTLAVRLEEAKAALDTAEATFKDQEFRLRKDDDVRQQTAELRAELAEAQEKGRVWEELAELIGDAQGKTFRNFAQSLTLDRLLEFANDRLADLKPRYALQRASGGEMLIEVIDNDMAGQVRGLQNLSGGERFLVSLALALGLAEMSTGRGVRIESLFIDEGFGALDSASLGQAVAVLEHLHSQGRRVGVISHVEELKERIPVKVEVNPISGGRSDISITID</sequence>
<dbReference type="SUPFAM" id="SSF52540">
    <property type="entry name" value="P-loop containing nucleoside triphosphate hydrolases"/>
    <property type="match status" value="1"/>
</dbReference>
<dbReference type="Pfam" id="PF13558">
    <property type="entry name" value="SbcC_Walker_B"/>
    <property type="match status" value="1"/>
</dbReference>
<keyword evidence="5" id="KW-1185">Reference proteome</keyword>
<feature type="compositionally biased region" description="Basic and acidic residues" evidence="2">
    <location>
        <begin position="464"/>
        <end position="473"/>
    </location>
</feature>
<feature type="compositionally biased region" description="Basic and acidic residues" evidence="2">
    <location>
        <begin position="740"/>
        <end position="764"/>
    </location>
</feature>
<feature type="compositionally biased region" description="Basic and acidic residues" evidence="2">
    <location>
        <begin position="326"/>
        <end position="338"/>
    </location>
</feature>
<feature type="domain" description="Rad50/SbcC-type AAA" evidence="3">
    <location>
        <begin position="8"/>
        <end position="221"/>
    </location>
</feature>
<feature type="region of interest" description="Disordered" evidence="2">
    <location>
        <begin position="299"/>
        <end position="376"/>
    </location>
</feature>
<dbReference type="PANTHER" id="PTHR32114:SF2">
    <property type="entry name" value="ABC TRANSPORTER ABCH.3"/>
    <property type="match status" value="1"/>
</dbReference>
<evidence type="ECO:0000256" key="1">
    <source>
        <dbReference type="SAM" id="Coils"/>
    </source>
</evidence>